<dbReference type="Proteomes" id="UP000655868">
    <property type="component" value="Unassembled WGS sequence"/>
</dbReference>
<dbReference type="EMBL" id="JAEMNV010000002">
    <property type="protein sequence ID" value="MBJ8338319.1"/>
    <property type="molecule type" value="Genomic_DNA"/>
</dbReference>
<sequence>MAHESIRRHPLHAAQRVAALARIGFRHPRSRSRVLEFDRHDNSDDLISSLQAARGMPLLLSDQLLLLGGNPSARGRFGPTRKPTLIGGRLSTPRAIDDDRHEITSTTAVDPGIGIDSRIAEKVLQHVGFLAPSEQFLATSILQQAVQDVAVDSDRTAGERAIRAVAMLDSTHAARAVVSTTAAGDPVYHLPSRSASWNPTTARVLARAWLGLLVEHGTVLRHLTQRTVAPSGDEVWFSCLDSVRRLPATAVDAGLALIDAAAGDDEAMARLVDHLHNVSDGADTAATYASAARRVVARTGADLAQLVPKTSPTTVDDVPPIHEPFATCLVIGQAVYVSRVLTTSTGHPPEAFSD</sequence>
<accession>A0A934NN90</accession>
<organism evidence="1 2">
    <name type="scientific">Antrihabitans stalagmiti</name>
    <dbReference type="NCBI Taxonomy" id="2799499"/>
    <lineage>
        <taxon>Bacteria</taxon>
        <taxon>Bacillati</taxon>
        <taxon>Actinomycetota</taxon>
        <taxon>Actinomycetes</taxon>
        <taxon>Mycobacteriales</taxon>
        <taxon>Nocardiaceae</taxon>
        <taxon>Antrihabitans</taxon>
    </lineage>
</organism>
<dbReference type="RefSeq" id="WP_199703028.1">
    <property type="nucleotide sequence ID" value="NZ_JAEMNV010000002.1"/>
</dbReference>
<evidence type="ECO:0000313" key="1">
    <source>
        <dbReference type="EMBL" id="MBJ8338319.1"/>
    </source>
</evidence>
<comment type="caution">
    <text evidence="1">The sequence shown here is derived from an EMBL/GenBank/DDBJ whole genome shotgun (WGS) entry which is preliminary data.</text>
</comment>
<reference evidence="1" key="1">
    <citation type="submission" date="2020-12" db="EMBL/GenBank/DDBJ databases">
        <title>Antrihabitans popcorni sp. nov. and Antrihabitans auranticaus sp. nov., isolated from a larva cave.</title>
        <authorList>
            <person name="Lee S.D."/>
            <person name="Kim I.S."/>
        </authorList>
    </citation>
    <scope>NUCLEOTIDE SEQUENCE</scope>
    <source>
        <strain evidence="1">YC3-6</strain>
    </source>
</reference>
<gene>
    <name evidence="1" type="ORF">JGU71_05435</name>
</gene>
<proteinExistence type="predicted"/>
<protein>
    <submittedName>
        <fullName evidence="1">Uncharacterized protein</fullName>
    </submittedName>
</protein>
<keyword evidence="2" id="KW-1185">Reference proteome</keyword>
<dbReference type="AlphaFoldDB" id="A0A934NN90"/>
<evidence type="ECO:0000313" key="2">
    <source>
        <dbReference type="Proteomes" id="UP000655868"/>
    </source>
</evidence>
<name>A0A934NN90_9NOCA</name>